<sequence length="125" mass="13474">MTEQTCGPLRVSCQLLPWSRNIDLRLARRHAGKLHTALPLHFAEVPEGQPGAPALTMPYEDAQQLMDELWHCGLRPTGNAGISGSASNTSSSTGNISSSAALAATERHLKDMRDMAFCLLGAYKV</sequence>
<dbReference type="RefSeq" id="WP_186953601.1">
    <property type="nucleotide sequence ID" value="NZ_JACOFX010000004.1"/>
</dbReference>
<dbReference type="EMBL" id="JACOFX010000004">
    <property type="protein sequence ID" value="MBC3908051.1"/>
    <property type="molecule type" value="Genomic_DNA"/>
</dbReference>
<evidence type="ECO:0000313" key="2">
    <source>
        <dbReference type="Proteomes" id="UP000646911"/>
    </source>
</evidence>
<reference evidence="1 2" key="1">
    <citation type="submission" date="2020-08" db="EMBL/GenBank/DDBJ databases">
        <title>Novel species isolated from subtropical streams in China.</title>
        <authorList>
            <person name="Lu H."/>
        </authorList>
    </citation>
    <scope>NUCLEOTIDE SEQUENCE [LARGE SCALE GENOMIC DNA]</scope>
    <source>
        <strain evidence="1 2">NL8W</strain>
    </source>
</reference>
<proteinExistence type="predicted"/>
<gene>
    <name evidence="1" type="ORF">H8L47_10775</name>
</gene>
<evidence type="ECO:0000313" key="1">
    <source>
        <dbReference type="EMBL" id="MBC3908051.1"/>
    </source>
</evidence>
<comment type="caution">
    <text evidence="1">The sequence shown here is derived from an EMBL/GenBank/DDBJ whole genome shotgun (WGS) entry which is preliminary data.</text>
</comment>
<name>A0ABR6Z907_9BURK</name>
<dbReference type="Proteomes" id="UP000646911">
    <property type="component" value="Unassembled WGS sequence"/>
</dbReference>
<protein>
    <submittedName>
        <fullName evidence="1">Uncharacterized protein</fullName>
    </submittedName>
</protein>
<organism evidence="1 2">
    <name type="scientific">Undibacterium umbellatum</name>
    <dbReference type="NCBI Taxonomy" id="2762300"/>
    <lineage>
        <taxon>Bacteria</taxon>
        <taxon>Pseudomonadati</taxon>
        <taxon>Pseudomonadota</taxon>
        <taxon>Betaproteobacteria</taxon>
        <taxon>Burkholderiales</taxon>
        <taxon>Oxalobacteraceae</taxon>
        <taxon>Undibacterium</taxon>
    </lineage>
</organism>
<accession>A0ABR6Z907</accession>
<keyword evidence="2" id="KW-1185">Reference proteome</keyword>